<name>A0A165C7C0_EXIGL</name>
<evidence type="ECO:0008006" key="4">
    <source>
        <dbReference type="Google" id="ProtNLM"/>
    </source>
</evidence>
<reference evidence="2 3" key="1">
    <citation type="journal article" date="2016" name="Mol. Biol. Evol.">
        <title>Comparative Genomics of Early-Diverging Mushroom-Forming Fungi Provides Insights into the Origins of Lignocellulose Decay Capabilities.</title>
        <authorList>
            <person name="Nagy L.G."/>
            <person name="Riley R."/>
            <person name="Tritt A."/>
            <person name="Adam C."/>
            <person name="Daum C."/>
            <person name="Floudas D."/>
            <person name="Sun H."/>
            <person name="Yadav J.S."/>
            <person name="Pangilinan J."/>
            <person name="Larsson K.H."/>
            <person name="Matsuura K."/>
            <person name="Barry K."/>
            <person name="Labutti K."/>
            <person name="Kuo R."/>
            <person name="Ohm R.A."/>
            <person name="Bhattacharya S.S."/>
            <person name="Shirouzu T."/>
            <person name="Yoshinaga Y."/>
            <person name="Martin F.M."/>
            <person name="Grigoriev I.V."/>
            <person name="Hibbett D.S."/>
        </authorList>
    </citation>
    <scope>NUCLEOTIDE SEQUENCE [LARGE SCALE GENOMIC DNA]</scope>
    <source>
        <strain evidence="2 3">HHB12029</strain>
    </source>
</reference>
<proteinExistence type="predicted"/>
<evidence type="ECO:0000313" key="2">
    <source>
        <dbReference type="EMBL" id="KZV81951.1"/>
    </source>
</evidence>
<feature type="region of interest" description="Disordered" evidence="1">
    <location>
        <begin position="178"/>
        <end position="268"/>
    </location>
</feature>
<feature type="compositionally biased region" description="Polar residues" evidence="1">
    <location>
        <begin position="259"/>
        <end position="268"/>
    </location>
</feature>
<dbReference type="InParanoid" id="A0A165C7C0"/>
<dbReference type="AlphaFoldDB" id="A0A165C7C0"/>
<evidence type="ECO:0000313" key="3">
    <source>
        <dbReference type="Proteomes" id="UP000077266"/>
    </source>
</evidence>
<feature type="compositionally biased region" description="Low complexity" evidence="1">
    <location>
        <begin position="236"/>
        <end position="258"/>
    </location>
</feature>
<dbReference type="OrthoDB" id="2804759at2759"/>
<protein>
    <recommendedName>
        <fullName evidence="4">Homeobox domain-containing protein</fullName>
    </recommendedName>
</protein>
<feature type="compositionally biased region" description="Polar residues" evidence="1">
    <location>
        <begin position="213"/>
        <end position="230"/>
    </location>
</feature>
<accession>A0A165C7C0</accession>
<feature type="region of interest" description="Disordered" evidence="1">
    <location>
        <begin position="1"/>
        <end position="28"/>
    </location>
</feature>
<dbReference type="EMBL" id="KV426355">
    <property type="protein sequence ID" value="KZV81951.1"/>
    <property type="molecule type" value="Genomic_DNA"/>
</dbReference>
<organism evidence="2 3">
    <name type="scientific">Exidia glandulosa HHB12029</name>
    <dbReference type="NCBI Taxonomy" id="1314781"/>
    <lineage>
        <taxon>Eukaryota</taxon>
        <taxon>Fungi</taxon>
        <taxon>Dikarya</taxon>
        <taxon>Basidiomycota</taxon>
        <taxon>Agaricomycotina</taxon>
        <taxon>Agaricomycetes</taxon>
        <taxon>Auriculariales</taxon>
        <taxon>Exidiaceae</taxon>
        <taxon>Exidia</taxon>
    </lineage>
</organism>
<sequence length="361" mass="40476">MPAKTTKTRSDPTARTGKQAAPRRRQRLHPLHLIELREAWNAYKKVPSLRSRHEWANARNLQPILVHHWFGRQKGRNNGLPDYDLPVGTPPDISAVVVKPEPAYADDTLPAAADALSNAEPLDFSRKDFPASFDPFADIPFAASDAWLKTVTELTEMPLPNDQAFSLASRSDIMAGSTKYPPPLLSSSSDFGKDSASPPAQMHTASAPLPSAHPQQAQAVFQPSDPSQSLLRPHFQQQQQQQQQQLQHQYQHQSHEQQLPPNSTPSFLHQQQLPYQQTPNPPTYMQAPVPMQYMPPPSYTAHSLSSMGTAYPYPPWLMPPPDCVLIPRQLFASLSKLARQHDPSIFQQWPMFDNVTKTRSS</sequence>
<evidence type="ECO:0000256" key="1">
    <source>
        <dbReference type="SAM" id="MobiDB-lite"/>
    </source>
</evidence>
<keyword evidence="3" id="KW-1185">Reference proteome</keyword>
<gene>
    <name evidence="2" type="ORF">EXIGLDRAFT_844163</name>
</gene>
<dbReference type="Proteomes" id="UP000077266">
    <property type="component" value="Unassembled WGS sequence"/>
</dbReference>